<gene>
    <name evidence="1" type="ORF">BT96DRAFT_977439</name>
</gene>
<evidence type="ECO:0000313" key="2">
    <source>
        <dbReference type="Proteomes" id="UP000799118"/>
    </source>
</evidence>
<reference evidence="1" key="1">
    <citation type="journal article" date="2019" name="Environ. Microbiol.">
        <title>Fungal ecological strategies reflected in gene transcription - a case study of two litter decomposers.</title>
        <authorList>
            <person name="Barbi F."/>
            <person name="Kohler A."/>
            <person name="Barry K."/>
            <person name="Baskaran P."/>
            <person name="Daum C."/>
            <person name="Fauchery L."/>
            <person name="Ihrmark K."/>
            <person name="Kuo A."/>
            <person name="LaButti K."/>
            <person name="Lipzen A."/>
            <person name="Morin E."/>
            <person name="Grigoriev I.V."/>
            <person name="Henrissat B."/>
            <person name="Lindahl B."/>
            <person name="Martin F."/>
        </authorList>
    </citation>
    <scope>NUCLEOTIDE SEQUENCE</scope>
    <source>
        <strain evidence="1">JB14</strain>
    </source>
</reference>
<dbReference type="EMBL" id="ML769512">
    <property type="protein sequence ID" value="KAE9396515.1"/>
    <property type="molecule type" value="Genomic_DNA"/>
</dbReference>
<organism evidence="1 2">
    <name type="scientific">Gymnopus androsaceus JB14</name>
    <dbReference type="NCBI Taxonomy" id="1447944"/>
    <lineage>
        <taxon>Eukaryota</taxon>
        <taxon>Fungi</taxon>
        <taxon>Dikarya</taxon>
        <taxon>Basidiomycota</taxon>
        <taxon>Agaricomycotina</taxon>
        <taxon>Agaricomycetes</taxon>
        <taxon>Agaricomycetidae</taxon>
        <taxon>Agaricales</taxon>
        <taxon>Marasmiineae</taxon>
        <taxon>Omphalotaceae</taxon>
        <taxon>Gymnopus</taxon>
    </lineage>
</organism>
<accession>A0A6A4HI00</accession>
<dbReference type="AlphaFoldDB" id="A0A6A4HI00"/>
<sequence>MIHLAKVPKAQRTRGLILGNLRKPERPFGSLESLVIPEKAEKNLTWIHSEMIRNPRTLAKRVGADWPPFANPVPLLTPDEKKVFAQYKNHKNLIAKVVKVDRPLIITAIAEAAHKSQYVHVDAGEGNYLIEGDVNKPTKVNVIDWGEAGCSLLKEPITLHDAKTSAKAWAKVNKMFIKNWGKDAKITGLIQSRGSLLWDHCDEEFLCLKYELVAKELVYGGVVDCSKSNGGHQRCGATPSVAGAMKGSHAIEVESDLAQEEFDAEYEKNEDSDFNEDDLDLGLIECIDVLNLSDNVWEMEMDEEGMYYNSIFCLDWSVVMEVTGIILRRNPNGSFLRGNVVWREFANDWLWNAPWTWLRNWREEEEQEV</sequence>
<dbReference type="Proteomes" id="UP000799118">
    <property type="component" value="Unassembled WGS sequence"/>
</dbReference>
<name>A0A6A4HI00_9AGAR</name>
<keyword evidence="2" id="KW-1185">Reference proteome</keyword>
<proteinExistence type="predicted"/>
<evidence type="ECO:0000313" key="1">
    <source>
        <dbReference type="EMBL" id="KAE9396515.1"/>
    </source>
</evidence>
<protein>
    <submittedName>
        <fullName evidence="1">Uncharacterized protein</fullName>
    </submittedName>
</protein>